<comment type="caution">
    <text evidence="2">The sequence shown here is derived from an EMBL/GenBank/DDBJ whole genome shotgun (WGS) entry which is preliminary data.</text>
</comment>
<evidence type="ECO:0000313" key="2">
    <source>
        <dbReference type="EMBL" id="ORY46965.1"/>
    </source>
</evidence>
<keyword evidence="3" id="KW-1185">Reference proteome</keyword>
<gene>
    <name evidence="2" type="ORF">BCR33DRAFT_848989</name>
</gene>
<feature type="signal peptide" evidence="1">
    <location>
        <begin position="1"/>
        <end position="23"/>
    </location>
</feature>
<evidence type="ECO:0000256" key="1">
    <source>
        <dbReference type="SAM" id="SignalP"/>
    </source>
</evidence>
<dbReference type="Proteomes" id="UP000193642">
    <property type="component" value="Unassembled WGS sequence"/>
</dbReference>
<dbReference type="AlphaFoldDB" id="A0A1Y2CKX2"/>
<accession>A0A1Y2CKX2</accession>
<name>A0A1Y2CKX2_9FUNG</name>
<dbReference type="OrthoDB" id="2103421at2759"/>
<sequence length="251" mass="26835">MHILTTFLIALATTVASAPRAHAMPGRTSLPIFVNLTQVAPTSLSPHSDPPSNAAVRAVLNTGPPPASSATGTAIWAGQSAAVRFTAPPDVPPYGARLIEIQLVLRASAYARSNLRLSVVEDAGFNAPGTVLLETRDISIPAYDGRVTITANSNGNLYLYPGELFWIILDGNAGYVQNAPSWLDSVNGVAWTAFNTWTATAKAEKNAAYNKEQVFDKDIDAENQQVMDSTNVGRWIVERSRSASSTRVLVQ</sequence>
<dbReference type="EMBL" id="MCGO01000015">
    <property type="protein sequence ID" value="ORY46965.1"/>
    <property type="molecule type" value="Genomic_DNA"/>
</dbReference>
<keyword evidence="1" id="KW-0732">Signal</keyword>
<reference evidence="2 3" key="1">
    <citation type="submission" date="2016-07" db="EMBL/GenBank/DDBJ databases">
        <title>Pervasive Adenine N6-methylation of Active Genes in Fungi.</title>
        <authorList>
            <consortium name="DOE Joint Genome Institute"/>
            <person name="Mondo S.J."/>
            <person name="Dannebaum R.O."/>
            <person name="Kuo R.C."/>
            <person name="Labutti K."/>
            <person name="Haridas S."/>
            <person name="Kuo A."/>
            <person name="Salamov A."/>
            <person name="Ahrendt S.R."/>
            <person name="Lipzen A."/>
            <person name="Sullivan W."/>
            <person name="Andreopoulos W.B."/>
            <person name="Clum A."/>
            <person name="Lindquist E."/>
            <person name="Daum C."/>
            <person name="Ramamoorthy G.K."/>
            <person name="Gryganskyi A."/>
            <person name="Culley D."/>
            <person name="Magnuson J.K."/>
            <person name="James T.Y."/>
            <person name="O'Malley M.A."/>
            <person name="Stajich J.E."/>
            <person name="Spatafora J.W."/>
            <person name="Visel A."/>
            <person name="Grigoriev I.V."/>
        </authorList>
    </citation>
    <scope>NUCLEOTIDE SEQUENCE [LARGE SCALE GENOMIC DNA]</scope>
    <source>
        <strain evidence="2 3">JEL800</strain>
    </source>
</reference>
<organism evidence="2 3">
    <name type="scientific">Rhizoclosmatium globosum</name>
    <dbReference type="NCBI Taxonomy" id="329046"/>
    <lineage>
        <taxon>Eukaryota</taxon>
        <taxon>Fungi</taxon>
        <taxon>Fungi incertae sedis</taxon>
        <taxon>Chytridiomycota</taxon>
        <taxon>Chytridiomycota incertae sedis</taxon>
        <taxon>Chytridiomycetes</taxon>
        <taxon>Chytridiales</taxon>
        <taxon>Chytriomycetaceae</taxon>
        <taxon>Rhizoclosmatium</taxon>
    </lineage>
</organism>
<proteinExistence type="predicted"/>
<protein>
    <submittedName>
        <fullName evidence="2">Uncharacterized protein</fullName>
    </submittedName>
</protein>
<feature type="chain" id="PRO_5011010943" evidence="1">
    <location>
        <begin position="24"/>
        <end position="251"/>
    </location>
</feature>
<evidence type="ECO:0000313" key="3">
    <source>
        <dbReference type="Proteomes" id="UP000193642"/>
    </source>
</evidence>